<accession>A0A2T0QDI3</accession>
<evidence type="ECO:0000256" key="1">
    <source>
        <dbReference type="SAM" id="MobiDB-lite"/>
    </source>
</evidence>
<keyword evidence="5" id="KW-1185">Reference proteome</keyword>
<dbReference type="InterPro" id="IPR008258">
    <property type="entry name" value="Transglycosylase_SLT_dom_1"/>
</dbReference>
<dbReference type="Gene3D" id="1.10.530.10">
    <property type="match status" value="1"/>
</dbReference>
<proteinExistence type="predicted"/>
<evidence type="ECO:0000256" key="2">
    <source>
        <dbReference type="SAM" id="Phobius"/>
    </source>
</evidence>
<comment type="caution">
    <text evidence="4">The sequence shown here is derived from an EMBL/GenBank/DDBJ whole genome shotgun (WGS) entry which is preliminary data.</text>
</comment>
<keyword evidence="2" id="KW-0472">Membrane</keyword>
<dbReference type="EMBL" id="PVZC01000001">
    <property type="protein sequence ID" value="PRY01903.1"/>
    <property type="molecule type" value="Genomic_DNA"/>
</dbReference>
<feature type="transmembrane region" description="Helical" evidence="2">
    <location>
        <begin position="33"/>
        <end position="56"/>
    </location>
</feature>
<feature type="compositionally biased region" description="Low complexity" evidence="1">
    <location>
        <begin position="70"/>
        <end position="90"/>
    </location>
</feature>
<dbReference type="Proteomes" id="UP000237846">
    <property type="component" value="Unassembled WGS sequence"/>
</dbReference>
<sequence>MNVVPRQAGRRRKKNGLALAVSRLRPTGARLPLVVGGAATAVVVAAGGAAALSGFVRPEDSTQMVVPEPLAAASASPSGSAPASPSAEPSAEPEESGAPTERPELIGASAAGQAGMTVEEEEEEPAEESTDSGGTDAPAGNGPVDPGSNRALGREMLADHGWGESEWPCLDSLWERESNWNHQAQNPSSGAYGIPQALPGTKMATAGDDWETNPATQITWGLGYIEDRYGSPCGAWEHSEANGWY</sequence>
<dbReference type="InterPro" id="IPR023346">
    <property type="entry name" value="Lysozyme-like_dom_sf"/>
</dbReference>
<evidence type="ECO:0000313" key="5">
    <source>
        <dbReference type="Proteomes" id="UP000237846"/>
    </source>
</evidence>
<feature type="region of interest" description="Disordered" evidence="1">
    <location>
        <begin position="70"/>
        <end position="151"/>
    </location>
</feature>
<protein>
    <submittedName>
        <fullName evidence="4">Transglycosylase-like protein with SLT domain</fullName>
    </submittedName>
</protein>
<reference evidence="4 5" key="1">
    <citation type="submission" date="2018-03" db="EMBL/GenBank/DDBJ databases">
        <title>Genomic Encyclopedia of Archaeal and Bacterial Type Strains, Phase II (KMG-II): from individual species to whole genera.</title>
        <authorList>
            <person name="Goeker M."/>
        </authorList>
    </citation>
    <scope>NUCLEOTIDE SEQUENCE [LARGE SCALE GENOMIC DNA]</scope>
    <source>
        <strain evidence="4 5">DSM 45601</strain>
    </source>
</reference>
<keyword evidence="2" id="KW-0812">Transmembrane</keyword>
<feature type="domain" description="Transglycosylase SLT" evidence="3">
    <location>
        <begin position="165"/>
        <end position="234"/>
    </location>
</feature>
<dbReference type="Pfam" id="PF01464">
    <property type="entry name" value="SLT"/>
    <property type="match status" value="1"/>
</dbReference>
<keyword evidence="2" id="KW-1133">Transmembrane helix</keyword>
<dbReference type="AlphaFoldDB" id="A0A2T0QDI3"/>
<evidence type="ECO:0000259" key="3">
    <source>
        <dbReference type="Pfam" id="PF01464"/>
    </source>
</evidence>
<organism evidence="4 5">
    <name type="scientific">Allonocardiopsis opalescens</name>
    <dbReference type="NCBI Taxonomy" id="1144618"/>
    <lineage>
        <taxon>Bacteria</taxon>
        <taxon>Bacillati</taxon>
        <taxon>Actinomycetota</taxon>
        <taxon>Actinomycetes</taxon>
        <taxon>Streptosporangiales</taxon>
        <taxon>Allonocardiopsis</taxon>
    </lineage>
</organism>
<evidence type="ECO:0000313" key="4">
    <source>
        <dbReference type="EMBL" id="PRY01903.1"/>
    </source>
</evidence>
<gene>
    <name evidence="4" type="ORF">CLV72_101501</name>
</gene>
<dbReference type="SUPFAM" id="SSF53955">
    <property type="entry name" value="Lysozyme-like"/>
    <property type="match status" value="1"/>
</dbReference>
<name>A0A2T0QDI3_9ACTN</name>
<feature type="compositionally biased region" description="Acidic residues" evidence="1">
    <location>
        <begin position="118"/>
        <end position="130"/>
    </location>
</feature>